<organism evidence="13 14">
    <name type="scientific">Kitasatospora putterlickiae</name>
    <dbReference type="NCBI Taxonomy" id="221725"/>
    <lineage>
        <taxon>Bacteria</taxon>
        <taxon>Bacillati</taxon>
        <taxon>Actinomycetota</taxon>
        <taxon>Actinomycetes</taxon>
        <taxon>Kitasatosporales</taxon>
        <taxon>Streptomycetaceae</taxon>
        <taxon>Kitasatospora</taxon>
    </lineage>
</organism>
<evidence type="ECO:0000259" key="12">
    <source>
        <dbReference type="Pfam" id="PF12241"/>
    </source>
</evidence>
<evidence type="ECO:0000313" key="14">
    <source>
        <dbReference type="Proteomes" id="UP001499863"/>
    </source>
</evidence>
<keyword evidence="8" id="KW-0443">Lipid metabolism</keyword>
<comment type="catalytic activity">
    <reaction evidence="10">
        <text>a 2,3-saturated acyl-CoA + NAD(+) = a (2E)-enoyl-CoA + NADH + H(+)</text>
        <dbReference type="Rhea" id="RHEA:18177"/>
        <dbReference type="ChEBI" id="CHEBI:15378"/>
        <dbReference type="ChEBI" id="CHEBI:57540"/>
        <dbReference type="ChEBI" id="CHEBI:57945"/>
        <dbReference type="ChEBI" id="CHEBI:58856"/>
        <dbReference type="ChEBI" id="CHEBI:65111"/>
        <dbReference type="EC" id="1.3.1.44"/>
    </reaction>
</comment>
<dbReference type="InterPro" id="IPR010758">
    <property type="entry name" value="Trans-2-enoyl-CoA_reductase"/>
</dbReference>
<evidence type="ECO:0000256" key="6">
    <source>
        <dbReference type="ARBA" id="ARBA00023002"/>
    </source>
</evidence>
<dbReference type="InterPro" id="IPR024906">
    <property type="entry name" value="Eno_Rdtase_FAD-bd_dom"/>
</dbReference>
<keyword evidence="4" id="KW-0444">Lipid biosynthesis</keyword>
<dbReference type="Pfam" id="PF12241">
    <property type="entry name" value="Enoyl_reductase"/>
    <property type="match status" value="1"/>
</dbReference>
<evidence type="ECO:0000256" key="9">
    <source>
        <dbReference type="ARBA" id="ARBA00023160"/>
    </source>
</evidence>
<dbReference type="PANTHER" id="PTHR37480">
    <property type="entry name" value="ENOYL-[ACYL-CARRIER-PROTEIN] REDUCTASE [NADH]"/>
    <property type="match status" value="1"/>
</dbReference>
<dbReference type="Proteomes" id="UP001499863">
    <property type="component" value="Unassembled WGS sequence"/>
</dbReference>
<comment type="caution">
    <text evidence="13">The sequence shown here is derived from an EMBL/GenBank/DDBJ whole genome shotgun (WGS) entry which is preliminary data.</text>
</comment>
<dbReference type="PANTHER" id="PTHR37480:SF1">
    <property type="entry name" value="ENOYL-[ACYL-CARRIER-PROTEIN] REDUCTASE [NADH]"/>
    <property type="match status" value="1"/>
</dbReference>
<proteinExistence type="predicted"/>
<evidence type="ECO:0000256" key="10">
    <source>
        <dbReference type="ARBA" id="ARBA00048302"/>
    </source>
</evidence>
<dbReference type="InterPro" id="IPR024910">
    <property type="entry name" value="Enoyl-CoA_Rdtase_cat_dom"/>
</dbReference>
<evidence type="ECO:0000256" key="1">
    <source>
        <dbReference type="ARBA" id="ARBA00005189"/>
    </source>
</evidence>
<sequence length="135" mass="14317">MDGRAVTSVNGAAVTQSSTAIPGIALYTGLLRGVLGEGVVPPVHQLAALWDQLTGAAPLVLDDEGRIRLDAWEFADGVQEAVAERWEAATTATVADLADLDWFRAEVRRLYGFSVPGVDYAAPVATDVPWPGHTF</sequence>
<evidence type="ECO:0000256" key="3">
    <source>
        <dbReference type="ARBA" id="ARBA00011983"/>
    </source>
</evidence>
<evidence type="ECO:0000256" key="2">
    <source>
        <dbReference type="ARBA" id="ARBA00011245"/>
    </source>
</evidence>
<dbReference type="Pfam" id="PF07055">
    <property type="entry name" value="Eno-Rase_FAD_bd"/>
    <property type="match status" value="1"/>
</dbReference>
<evidence type="ECO:0000313" key="13">
    <source>
        <dbReference type="EMBL" id="GAA1387106.1"/>
    </source>
</evidence>
<evidence type="ECO:0000256" key="5">
    <source>
        <dbReference type="ARBA" id="ARBA00022832"/>
    </source>
</evidence>
<evidence type="ECO:0000256" key="7">
    <source>
        <dbReference type="ARBA" id="ARBA00023027"/>
    </source>
</evidence>
<comment type="subunit">
    <text evidence="2">Monomer.</text>
</comment>
<evidence type="ECO:0000256" key="8">
    <source>
        <dbReference type="ARBA" id="ARBA00023098"/>
    </source>
</evidence>
<dbReference type="EC" id="1.3.1.44" evidence="3"/>
<name>A0ABN1XQ57_9ACTN</name>
<keyword evidence="5" id="KW-0276">Fatty acid metabolism</keyword>
<protein>
    <recommendedName>
        <fullName evidence="3">trans-2-enoyl-CoA reductase (NAD(+))</fullName>
        <ecNumber evidence="3">1.3.1.44</ecNumber>
    </recommendedName>
</protein>
<accession>A0ABN1XQ57</accession>
<dbReference type="Gene3D" id="3.40.50.720">
    <property type="entry name" value="NAD(P)-binding Rossmann-like Domain"/>
    <property type="match status" value="1"/>
</dbReference>
<gene>
    <name evidence="13" type="ORF">GCM10009639_11790</name>
</gene>
<comment type="pathway">
    <text evidence="1">Lipid metabolism.</text>
</comment>
<keyword evidence="14" id="KW-1185">Reference proteome</keyword>
<feature type="domain" description="Trans-2-enoyl-CoA reductase catalytic" evidence="12">
    <location>
        <begin position="2"/>
        <end position="52"/>
    </location>
</feature>
<reference evidence="13 14" key="1">
    <citation type="journal article" date="2019" name="Int. J. Syst. Evol. Microbiol.">
        <title>The Global Catalogue of Microorganisms (GCM) 10K type strain sequencing project: providing services to taxonomists for standard genome sequencing and annotation.</title>
        <authorList>
            <consortium name="The Broad Institute Genomics Platform"/>
            <consortium name="The Broad Institute Genome Sequencing Center for Infectious Disease"/>
            <person name="Wu L."/>
            <person name="Ma J."/>
        </authorList>
    </citation>
    <scope>NUCLEOTIDE SEQUENCE [LARGE SCALE GENOMIC DNA]</scope>
    <source>
        <strain evidence="13 14">JCM 12393</strain>
    </source>
</reference>
<keyword evidence="6" id="KW-0560">Oxidoreductase</keyword>
<evidence type="ECO:0000259" key="11">
    <source>
        <dbReference type="Pfam" id="PF07055"/>
    </source>
</evidence>
<dbReference type="EMBL" id="BAAAKJ010000054">
    <property type="protein sequence ID" value="GAA1387106.1"/>
    <property type="molecule type" value="Genomic_DNA"/>
</dbReference>
<keyword evidence="7" id="KW-0520">NAD</keyword>
<feature type="domain" description="Enoyl reductase FAD binding" evidence="11">
    <location>
        <begin position="61"/>
        <end position="124"/>
    </location>
</feature>
<evidence type="ECO:0000256" key="4">
    <source>
        <dbReference type="ARBA" id="ARBA00022516"/>
    </source>
</evidence>
<keyword evidence="9" id="KW-0275">Fatty acid biosynthesis</keyword>